<sequence length="54" mass="5845">MTANGGQLARITALIEASVIRPVVDRIFPFERTDEALSYVETGRAKGKVVVAVK</sequence>
<name>A0A1K0J9X9_9HYPH</name>
<protein>
    <submittedName>
        <fullName evidence="1">Uncharacterized protein</fullName>
    </submittedName>
</protein>
<reference evidence="2" key="1">
    <citation type="submission" date="2016-10" db="EMBL/GenBank/DDBJ databases">
        <authorList>
            <person name="Wibberg D."/>
        </authorList>
    </citation>
    <scope>NUCLEOTIDE SEQUENCE [LARGE SCALE GENOMIC DNA]</scope>
</reference>
<dbReference type="Gene3D" id="3.90.180.10">
    <property type="entry name" value="Medium-chain alcohol dehydrogenases, catalytic domain"/>
    <property type="match status" value="1"/>
</dbReference>
<proteinExistence type="predicted"/>
<gene>
    <name evidence="1" type="ORF">RTCCBAU85039_5816</name>
</gene>
<dbReference type="EMBL" id="FNXB01000048">
    <property type="protein sequence ID" value="SEI18190.1"/>
    <property type="molecule type" value="Genomic_DNA"/>
</dbReference>
<dbReference type="Pfam" id="PF13602">
    <property type="entry name" value="ADH_zinc_N_2"/>
    <property type="match status" value="1"/>
</dbReference>
<evidence type="ECO:0000313" key="1">
    <source>
        <dbReference type="EMBL" id="SEI18190.1"/>
    </source>
</evidence>
<dbReference type="AlphaFoldDB" id="A0A1K0J9X9"/>
<accession>A0A1K0J9X9</accession>
<dbReference type="Gene3D" id="3.40.50.720">
    <property type="entry name" value="NAD(P)-binding Rossmann-like Domain"/>
    <property type="match status" value="1"/>
</dbReference>
<organism evidence="1 2">
    <name type="scientific">Rhizobium tibeticum</name>
    <dbReference type="NCBI Taxonomy" id="501024"/>
    <lineage>
        <taxon>Bacteria</taxon>
        <taxon>Pseudomonadati</taxon>
        <taxon>Pseudomonadota</taxon>
        <taxon>Alphaproteobacteria</taxon>
        <taxon>Hyphomicrobiales</taxon>
        <taxon>Rhizobiaceae</taxon>
        <taxon>Rhizobium/Agrobacterium group</taxon>
        <taxon>Rhizobium</taxon>
    </lineage>
</organism>
<dbReference type="STRING" id="501024.RTCCBAU85039_5816"/>
<dbReference type="Proteomes" id="UP000183063">
    <property type="component" value="Unassembled WGS sequence"/>
</dbReference>
<evidence type="ECO:0000313" key="2">
    <source>
        <dbReference type="Proteomes" id="UP000183063"/>
    </source>
</evidence>